<dbReference type="OrthoDB" id="10681309at2759"/>
<evidence type="ECO:0000313" key="6">
    <source>
        <dbReference type="Proteomes" id="UP000659654"/>
    </source>
</evidence>
<dbReference type="EMBL" id="CAJFCV020000005">
    <property type="protein sequence ID" value="CAG9122857.1"/>
    <property type="molecule type" value="Genomic_DNA"/>
</dbReference>
<keyword evidence="2" id="KW-0732">Signal</keyword>
<keyword evidence="1" id="KW-0472">Membrane</keyword>
<gene>
    <name evidence="3" type="ORF">BXYJ_LOCUS11699</name>
</gene>
<dbReference type="Proteomes" id="UP000095284">
    <property type="component" value="Unplaced"/>
</dbReference>
<feature type="signal peptide" evidence="2">
    <location>
        <begin position="1"/>
        <end position="20"/>
    </location>
</feature>
<evidence type="ECO:0000256" key="1">
    <source>
        <dbReference type="SAM" id="Phobius"/>
    </source>
</evidence>
<keyword evidence="1" id="KW-1133">Transmembrane helix</keyword>
<protein>
    <submittedName>
        <fullName evidence="3">(pine wood nematode) hypothetical protein</fullName>
    </submittedName>
</protein>
<evidence type="ECO:0000313" key="5">
    <source>
        <dbReference type="Proteomes" id="UP000095284"/>
    </source>
</evidence>
<keyword evidence="1" id="KW-0812">Transmembrane</keyword>
<evidence type="ECO:0000256" key="2">
    <source>
        <dbReference type="SAM" id="SignalP"/>
    </source>
</evidence>
<dbReference type="Proteomes" id="UP000659654">
    <property type="component" value="Unassembled WGS sequence"/>
</dbReference>
<feature type="chain" id="PRO_5035399519" evidence="2">
    <location>
        <begin position="21"/>
        <end position="152"/>
    </location>
</feature>
<dbReference type="EMBL" id="CAJFDI010000005">
    <property type="protein sequence ID" value="CAD5231603.1"/>
    <property type="molecule type" value="Genomic_DNA"/>
</dbReference>
<evidence type="ECO:0000313" key="3">
    <source>
        <dbReference type="EMBL" id="CAD5231603.1"/>
    </source>
</evidence>
<dbReference type="AlphaFoldDB" id="A0A1I7RSN6"/>
<evidence type="ECO:0000313" key="7">
    <source>
        <dbReference type="WBParaSite" id="BXY_0374000.1"/>
    </source>
</evidence>
<reference evidence="4" key="2">
    <citation type="submission" date="2020-08" db="EMBL/GenBank/DDBJ databases">
        <authorList>
            <person name="Kikuchi T."/>
        </authorList>
    </citation>
    <scope>NUCLEOTIDE SEQUENCE</scope>
    <source>
        <strain evidence="3">Ka4C1</strain>
    </source>
</reference>
<keyword evidence="6" id="KW-1185">Reference proteome</keyword>
<reference evidence="7" key="1">
    <citation type="submission" date="2016-11" db="UniProtKB">
        <authorList>
            <consortium name="WormBaseParasite"/>
        </authorList>
    </citation>
    <scope>IDENTIFICATION</scope>
</reference>
<accession>A0A1I7RSN6</accession>
<proteinExistence type="predicted"/>
<sequence length="152" mass="16264">MGRFICILILTSIFVTNCFGVRFKRSVYQQAPGGQGHYVEPPYPYKPAPIGPDNYVQPSGYYPQPSIGPPVPVYPIAPGYALCEECVLSWNSVIGWLRDGGGTSLLVIVIVLLIMVCVICCLACAAAGALGASRVNAQDSQPPADHQTPPKK</sequence>
<organism evidence="5 7">
    <name type="scientific">Bursaphelenchus xylophilus</name>
    <name type="common">Pinewood nematode worm</name>
    <name type="synonym">Aphelenchoides xylophilus</name>
    <dbReference type="NCBI Taxonomy" id="6326"/>
    <lineage>
        <taxon>Eukaryota</taxon>
        <taxon>Metazoa</taxon>
        <taxon>Ecdysozoa</taxon>
        <taxon>Nematoda</taxon>
        <taxon>Chromadorea</taxon>
        <taxon>Rhabditida</taxon>
        <taxon>Tylenchina</taxon>
        <taxon>Tylenchomorpha</taxon>
        <taxon>Aphelenchoidea</taxon>
        <taxon>Aphelenchoididae</taxon>
        <taxon>Bursaphelenchus</taxon>
    </lineage>
</organism>
<name>A0A1I7RSN6_BURXY</name>
<dbReference type="Proteomes" id="UP000582659">
    <property type="component" value="Unassembled WGS sequence"/>
</dbReference>
<evidence type="ECO:0000313" key="4">
    <source>
        <dbReference type="EMBL" id="CAG9122857.1"/>
    </source>
</evidence>
<feature type="transmembrane region" description="Helical" evidence="1">
    <location>
        <begin position="105"/>
        <end position="130"/>
    </location>
</feature>
<dbReference type="WBParaSite" id="BXY_0374000.1">
    <property type="protein sequence ID" value="BXY_0374000.1"/>
    <property type="gene ID" value="BXY_0374000"/>
</dbReference>